<dbReference type="RefSeq" id="XP_040927522.1">
    <property type="nucleotide sequence ID" value="XM_041071588.2"/>
</dbReference>
<dbReference type="Gene3D" id="1.10.418.10">
    <property type="entry name" value="Calponin-like domain"/>
    <property type="match status" value="1"/>
</dbReference>
<feature type="compositionally biased region" description="Low complexity" evidence="26">
    <location>
        <begin position="917"/>
        <end position="926"/>
    </location>
</feature>
<comment type="similarity">
    <text evidence="5">Belongs to the Mical family.</text>
</comment>
<dbReference type="InterPro" id="IPR036188">
    <property type="entry name" value="FAD/NAD-bd_sf"/>
</dbReference>
<evidence type="ECO:0000256" key="2">
    <source>
        <dbReference type="ARBA" id="ARBA00004214"/>
    </source>
</evidence>
<dbReference type="InterPro" id="IPR001715">
    <property type="entry name" value="CH_dom"/>
</dbReference>
<dbReference type="GO" id="GO:0030496">
    <property type="term" value="C:midbody"/>
    <property type="evidence" value="ECO:0007669"/>
    <property type="project" value="UniProtKB-SubCell"/>
</dbReference>
<keyword evidence="18 25" id="KW-0175">Coiled coil</keyword>
<dbReference type="CTD" id="64780"/>
<dbReference type="GeneID" id="114858577"/>
<keyword evidence="20" id="KW-0009">Actin-binding</keyword>
<gene>
    <name evidence="28" type="primary">mical1</name>
</gene>
<dbReference type="OrthoDB" id="20799at2759"/>
<feature type="region of interest" description="Disordered" evidence="26">
    <location>
        <begin position="779"/>
        <end position="1072"/>
    </location>
</feature>
<comment type="catalytic activity">
    <reaction evidence="23">
        <text>NADPH + O2 + H(+) = H2O2 + NADP(+)</text>
        <dbReference type="Rhea" id="RHEA:11260"/>
        <dbReference type="ChEBI" id="CHEBI:15378"/>
        <dbReference type="ChEBI" id="CHEBI:15379"/>
        <dbReference type="ChEBI" id="CHEBI:16240"/>
        <dbReference type="ChEBI" id="CHEBI:57783"/>
        <dbReference type="ChEBI" id="CHEBI:58349"/>
        <dbReference type="EC" id="1.6.3.1"/>
    </reaction>
</comment>
<evidence type="ECO:0000256" key="3">
    <source>
        <dbReference type="ARBA" id="ARBA00004245"/>
    </source>
</evidence>
<dbReference type="SUPFAM" id="SSF57716">
    <property type="entry name" value="Glucocorticoid receptor-like (DNA-binding domain)"/>
    <property type="match status" value="2"/>
</dbReference>
<dbReference type="SUPFAM" id="SSF51905">
    <property type="entry name" value="FAD/NAD(P)-binding domain"/>
    <property type="match status" value="1"/>
</dbReference>
<evidence type="ECO:0000256" key="19">
    <source>
        <dbReference type="ARBA" id="ARBA00023136"/>
    </source>
</evidence>
<evidence type="ECO:0000256" key="14">
    <source>
        <dbReference type="ARBA" id="ARBA00022857"/>
    </source>
</evidence>
<dbReference type="GO" id="GO:0010008">
    <property type="term" value="C:endosome membrane"/>
    <property type="evidence" value="ECO:0007669"/>
    <property type="project" value="UniProtKB-SubCell"/>
</dbReference>
<keyword evidence="15" id="KW-0560">Oxidoreductase</keyword>
<keyword evidence="10" id="KW-0479">Metal-binding</keyword>
<dbReference type="InterPro" id="IPR050540">
    <property type="entry name" value="F-actin_Monoox_Mical"/>
</dbReference>
<keyword evidence="13" id="KW-0862">Zinc</keyword>
<evidence type="ECO:0000313" key="27">
    <source>
        <dbReference type="Proteomes" id="UP000515150"/>
    </source>
</evidence>
<evidence type="ECO:0000256" key="6">
    <source>
        <dbReference type="ARBA" id="ARBA00012698"/>
    </source>
</evidence>
<accession>A0A8M1HGC1</accession>
<dbReference type="PANTHER" id="PTHR23167:SF35">
    <property type="entry name" value="[F-ACTIN]-MONOOXYGENASE MICAL1"/>
    <property type="match status" value="1"/>
</dbReference>
<dbReference type="Pfam" id="PF00412">
    <property type="entry name" value="LIM"/>
    <property type="match status" value="1"/>
</dbReference>
<evidence type="ECO:0000256" key="25">
    <source>
        <dbReference type="SAM" id="Coils"/>
    </source>
</evidence>
<dbReference type="GO" id="GO:0005856">
    <property type="term" value="C:cytoskeleton"/>
    <property type="evidence" value="ECO:0007669"/>
    <property type="project" value="UniProtKB-SubCell"/>
</dbReference>
<dbReference type="Pfam" id="PF12130">
    <property type="entry name" value="bMERB_dom"/>
    <property type="match status" value="1"/>
</dbReference>
<name>A0A8M1HGC1_BETSP</name>
<keyword evidence="17" id="KW-0440">LIM domain</keyword>
<feature type="compositionally biased region" description="Basic and acidic residues" evidence="26">
    <location>
        <begin position="779"/>
        <end position="788"/>
    </location>
</feature>
<dbReference type="InterPro" id="IPR036872">
    <property type="entry name" value="CH_dom_sf"/>
</dbReference>
<dbReference type="GO" id="GO:0071949">
    <property type="term" value="F:FAD binding"/>
    <property type="evidence" value="ECO:0007669"/>
    <property type="project" value="InterPro"/>
</dbReference>
<feature type="compositionally biased region" description="Basic and acidic residues" evidence="26">
    <location>
        <begin position="819"/>
        <end position="832"/>
    </location>
</feature>
<evidence type="ECO:0000256" key="13">
    <source>
        <dbReference type="ARBA" id="ARBA00022833"/>
    </source>
</evidence>
<dbReference type="InterPro" id="IPR002938">
    <property type="entry name" value="FAD-bd"/>
</dbReference>
<evidence type="ECO:0000256" key="9">
    <source>
        <dbReference type="ARBA" id="ARBA00022630"/>
    </source>
</evidence>
<dbReference type="InterPro" id="IPR001781">
    <property type="entry name" value="Znf_LIM"/>
</dbReference>
<dbReference type="Gene3D" id="3.50.50.60">
    <property type="entry name" value="FAD/NAD(P)-binding domain"/>
    <property type="match status" value="1"/>
</dbReference>
<feature type="region of interest" description="Disordered" evidence="26">
    <location>
        <begin position="649"/>
        <end position="694"/>
    </location>
</feature>
<dbReference type="PROSITE" id="PS50023">
    <property type="entry name" value="LIM_DOMAIN_2"/>
    <property type="match status" value="1"/>
</dbReference>
<dbReference type="GO" id="GO:0003779">
    <property type="term" value="F:actin binding"/>
    <property type="evidence" value="ECO:0007669"/>
    <property type="project" value="UniProtKB-KW"/>
</dbReference>
<keyword evidence="21" id="KW-0206">Cytoskeleton</keyword>
<dbReference type="SMART" id="SM00033">
    <property type="entry name" value="CH"/>
    <property type="match status" value="1"/>
</dbReference>
<evidence type="ECO:0000256" key="24">
    <source>
        <dbReference type="ARBA" id="ARBA00049522"/>
    </source>
</evidence>
<feature type="compositionally biased region" description="Polar residues" evidence="26">
    <location>
        <begin position="1008"/>
        <end position="1026"/>
    </location>
</feature>
<dbReference type="PROSITE" id="PS51848">
    <property type="entry name" value="BMERB"/>
    <property type="match status" value="1"/>
</dbReference>
<evidence type="ECO:0000256" key="11">
    <source>
        <dbReference type="ARBA" id="ARBA00022753"/>
    </source>
</evidence>
<dbReference type="KEGG" id="bspl:114858577"/>
<evidence type="ECO:0000256" key="4">
    <source>
        <dbReference type="ARBA" id="ARBA00004608"/>
    </source>
</evidence>
<keyword evidence="11" id="KW-0967">Endosome</keyword>
<dbReference type="Pfam" id="PF01494">
    <property type="entry name" value="FAD_binding_3"/>
    <property type="match status" value="1"/>
</dbReference>
<dbReference type="AlphaFoldDB" id="A0A8M1HGC1"/>
<evidence type="ECO:0000256" key="18">
    <source>
        <dbReference type="ARBA" id="ARBA00023054"/>
    </source>
</evidence>
<feature type="compositionally biased region" description="Acidic residues" evidence="26">
    <location>
        <begin position="1053"/>
        <end position="1072"/>
    </location>
</feature>
<dbReference type="Pfam" id="PF00307">
    <property type="entry name" value="CH"/>
    <property type="match status" value="1"/>
</dbReference>
<dbReference type="SUPFAM" id="SSF47576">
    <property type="entry name" value="Calponin-homology domain, CH-domain"/>
    <property type="match status" value="1"/>
</dbReference>
<dbReference type="SMART" id="SM00132">
    <property type="entry name" value="LIM"/>
    <property type="match status" value="1"/>
</dbReference>
<comment type="catalytic activity">
    <reaction evidence="24">
        <text>L-methionyl-[F-actin] + NADPH + O2 + H(+) = L-methionyl-(R)-S-oxide-[F-actin] + NADP(+) + H2O</text>
        <dbReference type="Rhea" id="RHEA:51308"/>
        <dbReference type="Rhea" id="RHEA-COMP:12953"/>
        <dbReference type="Rhea" id="RHEA-COMP:12956"/>
        <dbReference type="ChEBI" id="CHEBI:15377"/>
        <dbReference type="ChEBI" id="CHEBI:15378"/>
        <dbReference type="ChEBI" id="CHEBI:15379"/>
        <dbReference type="ChEBI" id="CHEBI:16044"/>
        <dbReference type="ChEBI" id="CHEBI:45764"/>
        <dbReference type="ChEBI" id="CHEBI:57783"/>
        <dbReference type="ChEBI" id="CHEBI:58349"/>
        <dbReference type="EC" id="1.14.13.225"/>
    </reaction>
</comment>
<comment type="cofactor">
    <cofactor evidence="1">
        <name>FAD</name>
        <dbReference type="ChEBI" id="CHEBI:57692"/>
    </cofactor>
</comment>
<evidence type="ECO:0000256" key="1">
    <source>
        <dbReference type="ARBA" id="ARBA00001974"/>
    </source>
</evidence>
<dbReference type="FunFam" id="3.50.50.60:FF:000004">
    <property type="entry name" value="protein-methionine sulfoxide oxidase MICAL2 isoform X1"/>
    <property type="match status" value="1"/>
</dbReference>
<dbReference type="Proteomes" id="UP000515150">
    <property type="component" value="Chromosome 7"/>
</dbReference>
<keyword evidence="8" id="KW-0963">Cytoplasm</keyword>
<dbReference type="InterPro" id="IPR022735">
    <property type="entry name" value="bMERB_dom"/>
</dbReference>
<evidence type="ECO:0000256" key="15">
    <source>
        <dbReference type="ARBA" id="ARBA00023002"/>
    </source>
</evidence>
<comment type="subcellular location">
    <subcellularLocation>
        <location evidence="3">Cytoplasm</location>
        <location evidence="3">Cytoskeleton</location>
    </subcellularLocation>
    <subcellularLocation>
        <location evidence="4">Endosome membrane</location>
    </subcellularLocation>
    <subcellularLocation>
        <location evidence="2">Midbody</location>
    </subcellularLocation>
</comment>
<evidence type="ECO:0000256" key="5">
    <source>
        <dbReference type="ARBA" id="ARBA00008223"/>
    </source>
</evidence>
<dbReference type="Pfam" id="PF25413">
    <property type="entry name" value="Rossman_Mical"/>
    <property type="match status" value="1"/>
</dbReference>
<dbReference type="PANTHER" id="PTHR23167">
    <property type="entry name" value="CALPONIN HOMOLOGY DOMAIN-CONTAINING PROTEIN DDB_G0272472-RELATED"/>
    <property type="match status" value="1"/>
</dbReference>
<feature type="compositionally biased region" description="Low complexity" evidence="26">
    <location>
        <begin position="943"/>
        <end position="966"/>
    </location>
</feature>
<keyword evidence="9" id="KW-0285">Flavoprotein</keyword>
<keyword evidence="14" id="KW-0521">NADP</keyword>
<evidence type="ECO:0000313" key="28">
    <source>
        <dbReference type="RefSeq" id="XP_040927522.1"/>
    </source>
</evidence>
<dbReference type="GO" id="GO:0120501">
    <property type="term" value="F:F-actin monooxygenase activity"/>
    <property type="evidence" value="ECO:0007669"/>
    <property type="project" value="UniProtKB-EC"/>
</dbReference>
<evidence type="ECO:0000256" key="20">
    <source>
        <dbReference type="ARBA" id="ARBA00023203"/>
    </source>
</evidence>
<sequence>MASQDPENTAHAAFDLFVQAQSCKDVKLLFAELCCHLDISPNDFRGFYPKLKERLNYWKAKVLWTKLDKRASHADYQQGKACTKNKCLVLGAGPCGLRTAIELSLLGAQVVVLEKREEFSRNNVLHLWPYTICDLRGLGAKKFYGKFCTGSLDHISIRQLQLILLKVSLLLGVEVHTGVEFHGLIQPSGENGWMAQVHPSSHPASSFQFDVFISAGGGRFVPDGFKHKELRGKLAIGITANFINRNTAAEAQVPEISGVARIYNQKFFQELLNETGIDLENIVYYRDDTHYFVMTAKKKSLLKKGVIKQDYTNAEQLLTPGNVDHEALCHYAYDAANFSTSGKLPQLQFAQSHAGQPDVAMFDFTCMHRAENASMVRERKGKKLLIALVGDCLVEPFWPLGTGIARGFLAAFDTAWMVRRWGMGAPHLKILAERESIYQLLSQTTPENTSKNYSAYSLDPKTRYLRVNLSSIHSNQVLHLYNVDVSQTSIKKQTDKLGNMRQDSVSGFEGLLKWCQRNTACYENVNVTDFTQSWISGIALCALIHHFRPQLIDMSTLEESNVIHNNQLAFSILEKELGIPPVMSPTDLANSGQIDKLSMVLYLTQVQNALTLPAKEPAGLVQSPKSLTLARTQSAIFFLNKLKHNSLQRRKEKFTSERRERMAENESMVPAPLSPERFPTADSAPPLEPKTGTGVSTTNSTECYFCSKKVYALERISAEGKFFHRSCFTCHQCGITLRLGGYVFVETTGRFYCEPHSEGLELESDAQTSCEENKEIDKVTYDESRLSSDDYTPSPSDEDYDLQCDRSKSKVCTKSHKLSGPDHHILESKVSQEPHTSQDLPSGTDIPASTEEETQELLLTGPCPVPKPRFSRQVTPKSESSPPVAKPRTVHLFTPSTSEKPSPLTPADEISKAPPGSHLKQSLKKLQLTEEEKSQLVNLQSLSGDSDSETPGGSSSCSSSSATAGGPSPPKPDGSNGQEEEGYWSGSTASNYREKRQRRGIKKKELPSGQTRVRSKFSPWNLSSPRISRDTRLSVLVNHPGRGETFSHSASEEGADGDNDDDDDDDDDEMFEREDLALCDKKFQTVSSNPVEAEKMELKKIRTLERRAKRSELQRLRKAQSIQRRLEEIEVTFKDLEEKGVVLEQTLRGEADSSGPPDTIEHWIQLVHEKNALVSEESDLMVASRQLELEDKQSMLELELRKYMEMKEKTPEEQAEEERILQQMIDVVDMRDSLVCFLEEKRLKEISEEQETLSILEAKRHSKAESQVHWASGY</sequence>
<evidence type="ECO:0000256" key="12">
    <source>
        <dbReference type="ARBA" id="ARBA00022827"/>
    </source>
</evidence>
<keyword evidence="12" id="KW-0274">FAD</keyword>
<organism evidence="27 28">
    <name type="scientific">Betta splendens</name>
    <name type="common">Siamese fighting fish</name>
    <dbReference type="NCBI Taxonomy" id="158456"/>
    <lineage>
        <taxon>Eukaryota</taxon>
        <taxon>Metazoa</taxon>
        <taxon>Chordata</taxon>
        <taxon>Craniata</taxon>
        <taxon>Vertebrata</taxon>
        <taxon>Euteleostomi</taxon>
        <taxon>Actinopterygii</taxon>
        <taxon>Neopterygii</taxon>
        <taxon>Teleostei</taxon>
        <taxon>Neoteleostei</taxon>
        <taxon>Acanthomorphata</taxon>
        <taxon>Anabantaria</taxon>
        <taxon>Anabantiformes</taxon>
        <taxon>Anabantoidei</taxon>
        <taxon>Osphronemidae</taxon>
        <taxon>Betta</taxon>
    </lineage>
</organism>
<evidence type="ECO:0000256" key="10">
    <source>
        <dbReference type="ARBA" id="ARBA00022723"/>
    </source>
</evidence>
<keyword evidence="27" id="KW-1185">Reference proteome</keyword>
<proteinExistence type="inferred from homology"/>
<dbReference type="EC" id="1.14.13.225" evidence="7"/>
<evidence type="ECO:0000256" key="26">
    <source>
        <dbReference type="SAM" id="MobiDB-lite"/>
    </source>
</evidence>
<evidence type="ECO:0000256" key="8">
    <source>
        <dbReference type="ARBA" id="ARBA00022490"/>
    </source>
</evidence>
<evidence type="ECO:0000256" key="16">
    <source>
        <dbReference type="ARBA" id="ARBA00023033"/>
    </source>
</evidence>
<keyword evidence="19" id="KW-0472">Membrane</keyword>
<dbReference type="GO" id="GO:0046872">
    <property type="term" value="F:metal ion binding"/>
    <property type="evidence" value="ECO:0007669"/>
    <property type="project" value="UniProtKB-KW"/>
</dbReference>
<evidence type="ECO:0000256" key="23">
    <source>
        <dbReference type="ARBA" id="ARBA00048762"/>
    </source>
</evidence>
<protein>
    <recommendedName>
        <fullName evidence="22">Molecule interacting with CasL protein 1</fullName>
        <ecNumber evidence="7">1.14.13.225</ecNumber>
        <ecNumber evidence="6">1.6.3.1</ecNumber>
    </recommendedName>
</protein>
<dbReference type="PROSITE" id="PS00478">
    <property type="entry name" value="LIM_DOMAIN_1"/>
    <property type="match status" value="1"/>
</dbReference>
<evidence type="ECO:0000256" key="17">
    <source>
        <dbReference type="ARBA" id="ARBA00023038"/>
    </source>
</evidence>
<evidence type="ECO:0000256" key="7">
    <source>
        <dbReference type="ARBA" id="ARBA00012709"/>
    </source>
</evidence>
<dbReference type="GO" id="GO:0016174">
    <property type="term" value="F:NAD(P)H oxidase H2O2-forming activity"/>
    <property type="evidence" value="ECO:0007669"/>
    <property type="project" value="UniProtKB-EC"/>
</dbReference>
<dbReference type="PROSITE" id="PS50021">
    <property type="entry name" value="CH"/>
    <property type="match status" value="1"/>
</dbReference>
<evidence type="ECO:0000256" key="22">
    <source>
        <dbReference type="ARBA" id="ARBA00044245"/>
    </source>
</evidence>
<keyword evidence="16" id="KW-0503">Monooxygenase</keyword>
<evidence type="ECO:0000256" key="21">
    <source>
        <dbReference type="ARBA" id="ARBA00023212"/>
    </source>
</evidence>
<dbReference type="CDD" id="cd22198">
    <property type="entry name" value="CH_MICAL_EHBP-like"/>
    <property type="match status" value="1"/>
</dbReference>
<feature type="compositionally biased region" description="Basic and acidic residues" evidence="26">
    <location>
        <begin position="653"/>
        <end position="664"/>
    </location>
</feature>
<feature type="compositionally biased region" description="Polar residues" evidence="26">
    <location>
        <begin position="872"/>
        <end position="881"/>
    </location>
</feature>
<reference evidence="28" key="1">
    <citation type="submission" date="2025-08" db="UniProtKB">
        <authorList>
            <consortium name="RefSeq"/>
        </authorList>
    </citation>
    <scope>IDENTIFICATION</scope>
</reference>
<dbReference type="EC" id="1.6.3.1" evidence="6"/>
<dbReference type="Gene3D" id="2.10.110.10">
    <property type="entry name" value="Cysteine Rich Protein"/>
    <property type="match status" value="1"/>
</dbReference>
<feature type="coiled-coil region" evidence="25">
    <location>
        <begin position="1119"/>
        <end position="1146"/>
    </location>
</feature>
<dbReference type="InterPro" id="IPR057494">
    <property type="entry name" value="Rossman_Mical"/>
</dbReference>
<dbReference type="SMART" id="SM01203">
    <property type="entry name" value="DUF3585"/>
    <property type="match status" value="1"/>
</dbReference>